<organism evidence="3 4">
    <name type="scientific">Heterotrigona itama</name>
    <dbReference type="NCBI Taxonomy" id="395501"/>
    <lineage>
        <taxon>Eukaryota</taxon>
        <taxon>Metazoa</taxon>
        <taxon>Ecdysozoa</taxon>
        <taxon>Arthropoda</taxon>
        <taxon>Hexapoda</taxon>
        <taxon>Insecta</taxon>
        <taxon>Pterygota</taxon>
        <taxon>Neoptera</taxon>
        <taxon>Endopterygota</taxon>
        <taxon>Hymenoptera</taxon>
        <taxon>Apocrita</taxon>
        <taxon>Aculeata</taxon>
        <taxon>Apoidea</taxon>
        <taxon>Anthophila</taxon>
        <taxon>Apidae</taxon>
        <taxon>Heterotrigona</taxon>
    </lineage>
</organism>
<dbReference type="InterPro" id="IPR000424">
    <property type="entry name" value="Primosome_PriB/ssb"/>
</dbReference>
<evidence type="ECO:0000256" key="2">
    <source>
        <dbReference type="PROSITE-ProRule" id="PRU00252"/>
    </source>
</evidence>
<comment type="caution">
    <text evidence="3">The sequence shown here is derived from an EMBL/GenBank/DDBJ whole genome shotgun (WGS) entry which is preliminary data.</text>
</comment>
<accession>A0A6V7GXF0</accession>
<sequence length="60" mass="7039">DFVQRTDWHRICVFKPNLRETVFTYLKKGQRILVSGRITYGEYKDEEGTLKSNTSVIADD</sequence>
<dbReference type="CDD" id="cd04496">
    <property type="entry name" value="SSB_OBF"/>
    <property type="match status" value="1"/>
</dbReference>
<evidence type="ECO:0000313" key="4">
    <source>
        <dbReference type="Proteomes" id="UP000752696"/>
    </source>
</evidence>
<dbReference type="Proteomes" id="UP000752696">
    <property type="component" value="Unassembled WGS sequence"/>
</dbReference>
<gene>
    <name evidence="3" type="ORF">MHI_LOCUS209392</name>
</gene>
<dbReference type="Pfam" id="PF00436">
    <property type="entry name" value="SSB"/>
    <property type="match status" value="1"/>
</dbReference>
<dbReference type="EMBL" id="CAJDYZ010004157">
    <property type="protein sequence ID" value="CAD1470986.1"/>
    <property type="molecule type" value="Genomic_DNA"/>
</dbReference>
<dbReference type="GO" id="GO:0003697">
    <property type="term" value="F:single-stranded DNA binding"/>
    <property type="evidence" value="ECO:0007669"/>
    <property type="project" value="InterPro"/>
</dbReference>
<dbReference type="OrthoDB" id="1078367at2759"/>
<protein>
    <recommendedName>
        <fullName evidence="5">Single-stranded DNA-binding protein</fullName>
    </recommendedName>
</protein>
<name>A0A6V7GXF0_9HYME</name>
<dbReference type="SUPFAM" id="SSF50249">
    <property type="entry name" value="Nucleic acid-binding proteins"/>
    <property type="match status" value="1"/>
</dbReference>
<keyword evidence="1 2" id="KW-0238">DNA-binding</keyword>
<reference evidence="3" key="1">
    <citation type="submission" date="2020-07" db="EMBL/GenBank/DDBJ databases">
        <authorList>
            <person name="Nazaruddin N."/>
        </authorList>
    </citation>
    <scope>NUCLEOTIDE SEQUENCE</scope>
</reference>
<dbReference type="GO" id="GO:0006264">
    <property type="term" value="P:mitochondrial DNA replication"/>
    <property type="evidence" value="ECO:0007669"/>
    <property type="project" value="TreeGrafter"/>
</dbReference>
<dbReference type="PANTHER" id="PTHR10302:SF0">
    <property type="entry name" value="SINGLE-STRANDED DNA-BINDING PROTEIN, MITOCHONDRIAL"/>
    <property type="match status" value="1"/>
</dbReference>
<feature type="non-terminal residue" evidence="3">
    <location>
        <position position="1"/>
    </location>
</feature>
<dbReference type="InterPro" id="IPR011344">
    <property type="entry name" value="ssDNA-bd"/>
</dbReference>
<evidence type="ECO:0000313" key="3">
    <source>
        <dbReference type="EMBL" id="CAD1470986.1"/>
    </source>
</evidence>
<keyword evidence="4" id="KW-1185">Reference proteome</keyword>
<dbReference type="GO" id="GO:0042645">
    <property type="term" value="C:mitochondrial nucleoid"/>
    <property type="evidence" value="ECO:0007669"/>
    <property type="project" value="TreeGrafter"/>
</dbReference>
<proteinExistence type="predicted"/>
<evidence type="ECO:0008006" key="5">
    <source>
        <dbReference type="Google" id="ProtNLM"/>
    </source>
</evidence>
<dbReference type="AlphaFoldDB" id="A0A6V7GXF0"/>
<dbReference type="PROSITE" id="PS50935">
    <property type="entry name" value="SSB"/>
    <property type="match status" value="1"/>
</dbReference>
<dbReference type="Gene3D" id="2.40.50.140">
    <property type="entry name" value="Nucleic acid-binding proteins"/>
    <property type="match status" value="1"/>
</dbReference>
<dbReference type="InterPro" id="IPR012340">
    <property type="entry name" value="NA-bd_OB-fold"/>
</dbReference>
<dbReference type="NCBIfam" id="TIGR00621">
    <property type="entry name" value="ssb"/>
    <property type="match status" value="1"/>
</dbReference>
<feature type="non-terminal residue" evidence="3">
    <location>
        <position position="60"/>
    </location>
</feature>
<dbReference type="PANTHER" id="PTHR10302">
    <property type="entry name" value="SINGLE-STRANDED DNA-BINDING PROTEIN"/>
    <property type="match status" value="1"/>
</dbReference>
<evidence type="ECO:0000256" key="1">
    <source>
        <dbReference type="ARBA" id="ARBA00023125"/>
    </source>
</evidence>